<comment type="caution">
    <text evidence="2">The sequence shown here is derived from an EMBL/GenBank/DDBJ whole genome shotgun (WGS) entry which is preliminary data.</text>
</comment>
<dbReference type="GO" id="GO:0016075">
    <property type="term" value="P:rRNA catabolic process"/>
    <property type="evidence" value="ECO:0007669"/>
    <property type="project" value="TreeGrafter"/>
</dbReference>
<organism evidence="2">
    <name type="scientific">marine sediment metagenome</name>
    <dbReference type="NCBI Taxonomy" id="412755"/>
    <lineage>
        <taxon>unclassified sequences</taxon>
        <taxon>metagenomes</taxon>
        <taxon>ecological metagenomes</taxon>
    </lineage>
</organism>
<evidence type="ECO:0000313" key="2">
    <source>
        <dbReference type="EMBL" id="KKN30414.1"/>
    </source>
</evidence>
<dbReference type="InterPro" id="IPR039018">
    <property type="entry name" value="VapC20-like"/>
</dbReference>
<evidence type="ECO:0000259" key="1">
    <source>
        <dbReference type="Pfam" id="PF01850"/>
    </source>
</evidence>
<accession>A0A0F9PJR2</accession>
<dbReference type="SUPFAM" id="SSF88723">
    <property type="entry name" value="PIN domain-like"/>
    <property type="match status" value="1"/>
</dbReference>
<sequence>MTEKVLIGKTMTIIIDSNYLFALKSKKDKKHQRSIELMKELKENYSKPIITNNLVISELLTLVNSRFKGKVYYLDEYCKLIWGDDNFFKIVQLLPEQYKEGYEILKKFTTPKRLLSFVDASLIFLNKIVNAKAILSFDNHFDGIVSRLY</sequence>
<reference evidence="2" key="1">
    <citation type="journal article" date="2015" name="Nature">
        <title>Complex archaea that bridge the gap between prokaryotes and eukaryotes.</title>
        <authorList>
            <person name="Spang A."/>
            <person name="Saw J.H."/>
            <person name="Jorgensen S.L."/>
            <person name="Zaremba-Niedzwiedzka K."/>
            <person name="Martijn J."/>
            <person name="Lind A.E."/>
            <person name="van Eijk R."/>
            <person name="Schleper C."/>
            <person name="Guy L."/>
            <person name="Ettema T.J."/>
        </authorList>
    </citation>
    <scope>NUCLEOTIDE SEQUENCE</scope>
</reference>
<gene>
    <name evidence="2" type="ORF">LCGC14_0834220</name>
</gene>
<dbReference type="PANTHER" id="PTHR42188">
    <property type="entry name" value="23S RRNA-SPECIFIC ENDONUCLEASE VAPC20"/>
    <property type="match status" value="1"/>
</dbReference>
<dbReference type="InterPro" id="IPR002716">
    <property type="entry name" value="PIN_dom"/>
</dbReference>
<protein>
    <recommendedName>
        <fullName evidence="1">PIN domain-containing protein</fullName>
    </recommendedName>
</protein>
<name>A0A0F9PJR2_9ZZZZ</name>
<dbReference type="Pfam" id="PF01850">
    <property type="entry name" value="PIN"/>
    <property type="match status" value="1"/>
</dbReference>
<dbReference type="EMBL" id="LAZR01002408">
    <property type="protein sequence ID" value="KKN30414.1"/>
    <property type="molecule type" value="Genomic_DNA"/>
</dbReference>
<dbReference type="PANTHER" id="PTHR42188:SF1">
    <property type="entry name" value="23S RRNA-SPECIFIC ENDONUCLEASE VAPC20"/>
    <property type="match status" value="1"/>
</dbReference>
<proteinExistence type="predicted"/>
<dbReference type="AlphaFoldDB" id="A0A0F9PJR2"/>
<dbReference type="Gene3D" id="3.40.50.1010">
    <property type="entry name" value="5'-nuclease"/>
    <property type="match status" value="1"/>
</dbReference>
<feature type="domain" description="PIN" evidence="1">
    <location>
        <begin position="13"/>
        <end position="142"/>
    </location>
</feature>
<dbReference type="GO" id="GO:0004521">
    <property type="term" value="F:RNA endonuclease activity"/>
    <property type="evidence" value="ECO:0007669"/>
    <property type="project" value="InterPro"/>
</dbReference>
<dbReference type="InterPro" id="IPR029060">
    <property type="entry name" value="PIN-like_dom_sf"/>
</dbReference>